<dbReference type="STRING" id="1817828.A2722_01735"/>
<dbReference type="InterPro" id="IPR041546">
    <property type="entry name" value="ClpA/ClpB_AAA_lid"/>
</dbReference>
<dbReference type="InterPro" id="IPR050130">
    <property type="entry name" value="ClpA_ClpB"/>
</dbReference>
<dbReference type="Gene3D" id="1.10.8.60">
    <property type="match status" value="2"/>
</dbReference>
<evidence type="ECO:0000313" key="8">
    <source>
        <dbReference type="Proteomes" id="UP000178377"/>
    </source>
</evidence>
<dbReference type="SMART" id="SM00382">
    <property type="entry name" value="AAA"/>
    <property type="match status" value="1"/>
</dbReference>
<feature type="domain" description="AAA+ ATPase" evidence="5">
    <location>
        <begin position="130"/>
        <end position="263"/>
    </location>
</feature>
<keyword evidence="1" id="KW-0677">Repeat</keyword>
<dbReference type="Pfam" id="PF17871">
    <property type="entry name" value="AAA_lid_9"/>
    <property type="match status" value="1"/>
</dbReference>
<dbReference type="SMART" id="SM01086">
    <property type="entry name" value="ClpB_D2-small"/>
    <property type="match status" value="1"/>
</dbReference>
<name>A0A1F5PEG2_9BACT</name>
<gene>
    <name evidence="7" type="ORF">A2722_01735</name>
</gene>
<dbReference type="InterPro" id="IPR027417">
    <property type="entry name" value="P-loop_NTPase"/>
</dbReference>
<dbReference type="GO" id="GO:0034605">
    <property type="term" value="P:cellular response to heat"/>
    <property type="evidence" value="ECO:0007669"/>
    <property type="project" value="TreeGrafter"/>
</dbReference>
<dbReference type="EMBL" id="MFEO01000035">
    <property type="protein sequence ID" value="OGE88255.1"/>
    <property type="molecule type" value="Genomic_DNA"/>
</dbReference>
<accession>A0A1F5PEG2</accession>
<protein>
    <submittedName>
        <fullName evidence="7">Uncharacterized protein</fullName>
    </submittedName>
</protein>
<reference evidence="7 8" key="1">
    <citation type="journal article" date="2016" name="Nat. Commun.">
        <title>Thousands of microbial genomes shed light on interconnected biogeochemical processes in an aquifer system.</title>
        <authorList>
            <person name="Anantharaman K."/>
            <person name="Brown C.T."/>
            <person name="Hug L.A."/>
            <person name="Sharon I."/>
            <person name="Castelle C.J."/>
            <person name="Probst A.J."/>
            <person name="Thomas B.C."/>
            <person name="Singh A."/>
            <person name="Wilkins M.J."/>
            <person name="Karaoz U."/>
            <person name="Brodie E.L."/>
            <person name="Williams K.H."/>
            <person name="Hubbard S.S."/>
            <person name="Banfield J.F."/>
        </authorList>
    </citation>
    <scope>NUCLEOTIDE SEQUENCE [LARGE SCALE GENOMIC DNA]</scope>
</reference>
<dbReference type="PRINTS" id="PR00300">
    <property type="entry name" value="CLPPROTEASEA"/>
</dbReference>
<dbReference type="Proteomes" id="UP000178377">
    <property type="component" value="Unassembled WGS sequence"/>
</dbReference>
<evidence type="ECO:0000256" key="3">
    <source>
        <dbReference type="ARBA" id="ARBA00022840"/>
    </source>
</evidence>
<dbReference type="InterPro" id="IPR003593">
    <property type="entry name" value="AAA+_ATPase"/>
</dbReference>
<keyword evidence="3" id="KW-0067">ATP-binding</keyword>
<keyword evidence="2" id="KW-0547">Nucleotide-binding</keyword>
<dbReference type="PANTHER" id="PTHR11638">
    <property type="entry name" value="ATP-DEPENDENT CLP PROTEASE"/>
    <property type="match status" value="1"/>
</dbReference>
<dbReference type="Pfam" id="PF10431">
    <property type="entry name" value="ClpB_D2-small"/>
    <property type="match status" value="1"/>
</dbReference>
<dbReference type="InterPro" id="IPR001270">
    <property type="entry name" value="ClpA/B"/>
</dbReference>
<proteinExistence type="predicted"/>
<dbReference type="CDD" id="cd19499">
    <property type="entry name" value="RecA-like_ClpB_Hsp104-like"/>
    <property type="match status" value="1"/>
</dbReference>
<evidence type="ECO:0000256" key="4">
    <source>
        <dbReference type="ARBA" id="ARBA00023186"/>
    </source>
</evidence>
<evidence type="ECO:0000259" key="6">
    <source>
        <dbReference type="SMART" id="SM01086"/>
    </source>
</evidence>
<dbReference type="AlphaFoldDB" id="A0A1F5PEG2"/>
<dbReference type="PANTHER" id="PTHR11638:SF18">
    <property type="entry name" value="HEAT SHOCK PROTEIN 104"/>
    <property type="match status" value="1"/>
</dbReference>
<keyword evidence="4" id="KW-0143">Chaperone</keyword>
<sequence>MEMLKEVVPQIETHNQVLILYQSMRSAVQLADRYIKTVPFPEKAIDLLQEAAVYAQTKGRSSVVRPEHVEEVVHIKTDIPVGKVALAEKEILLELERILHRKIIGQDEAIIAVANALRRSRSGITSEKKPIGSFLFLGPTGVGKTETAKALAEVYFGSQKRMIRFDMSEYQQPDSVERLIGQGEIRGQLTTQVMEAPFSLLLFDEVEKAHPKILDLFLQVLDEGRLTDDLGRVIDFTNTILIFTSNAGAELIRESVVQFRETNLKERLLDSLQKTGIFKPEFLNRFDAVIIYKPLSEEQTEKVAELFIQDLNRRLKAKDIQIAASPELLKKIVQIGYDREFGARPLRRVIQDRVETVVAKKLLSGETKRGDTITISPEEI</sequence>
<dbReference type="InterPro" id="IPR003959">
    <property type="entry name" value="ATPase_AAA_core"/>
</dbReference>
<dbReference type="InterPro" id="IPR019489">
    <property type="entry name" value="Clp_ATPase_C"/>
</dbReference>
<evidence type="ECO:0000256" key="1">
    <source>
        <dbReference type="ARBA" id="ARBA00022737"/>
    </source>
</evidence>
<comment type="caution">
    <text evidence="7">The sequence shown here is derived from an EMBL/GenBank/DDBJ whole genome shotgun (WGS) entry which is preliminary data.</text>
</comment>
<feature type="domain" description="Clp ATPase C-terminal" evidence="6">
    <location>
        <begin position="295"/>
        <end position="380"/>
    </location>
</feature>
<dbReference type="SUPFAM" id="SSF52540">
    <property type="entry name" value="P-loop containing nucleoside triphosphate hydrolases"/>
    <property type="match status" value="1"/>
</dbReference>
<dbReference type="GO" id="GO:0005737">
    <property type="term" value="C:cytoplasm"/>
    <property type="evidence" value="ECO:0007669"/>
    <property type="project" value="TreeGrafter"/>
</dbReference>
<evidence type="ECO:0000259" key="5">
    <source>
        <dbReference type="SMART" id="SM00382"/>
    </source>
</evidence>
<dbReference type="Pfam" id="PF07724">
    <property type="entry name" value="AAA_2"/>
    <property type="match status" value="1"/>
</dbReference>
<dbReference type="GO" id="GO:0005524">
    <property type="term" value="F:ATP binding"/>
    <property type="evidence" value="ECO:0007669"/>
    <property type="project" value="UniProtKB-KW"/>
</dbReference>
<dbReference type="Gene3D" id="3.40.50.300">
    <property type="entry name" value="P-loop containing nucleotide triphosphate hydrolases"/>
    <property type="match status" value="1"/>
</dbReference>
<evidence type="ECO:0000313" key="7">
    <source>
        <dbReference type="EMBL" id="OGE88255.1"/>
    </source>
</evidence>
<evidence type="ECO:0000256" key="2">
    <source>
        <dbReference type="ARBA" id="ARBA00022741"/>
    </source>
</evidence>
<dbReference type="GO" id="GO:0016887">
    <property type="term" value="F:ATP hydrolysis activity"/>
    <property type="evidence" value="ECO:0007669"/>
    <property type="project" value="InterPro"/>
</dbReference>
<organism evidence="7 8">
    <name type="scientific">Candidatus Doudnabacteria bacterium RIFCSPHIGHO2_01_FULL_50_11</name>
    <dbReference type="NCBI Taxonomy" id="1817828"/>
    <lineage>
        <taxon>Bacteria</taxon>
        <taxon>Candidatus Doudnaibacteriota</taxon>
    </lineage>
</organism>